<feature type="transmembrane region" description="Helical" evidence="7">
    <location>
        <begin position="105"/>
        <end position="127"/>
    </location>
</feature>
<reference evidence="10" key="1">
    <citation type="submission" date="2011-05" db="EMBL/GenBank/DDBJ databases">
        <authorList>
            <person name="Richards S.R."/>
            <person name="Qu J."/>
            <person name="Jiang H."/>
            <person name="Jhangiani S.N."/>
            <person name="Agravi P."/>
            <person name="Goodspeed R."/>
            <person name="Gross S."/>
            <person name="Mandapat C."/>
            <person name="Jackson L."/>
            <person name="Mathew T."/>
            <person name="Pu L."/>
            <person name="Thornton R."/>
            <person name="Saada N."/>
            <person name="Wilczek-Boney K.B."/>
            <person name="Lee S."/>
            <person name="Kovar C."/>
            <person name="Wu Y."/>
            <person name="Scherer S.E."/>
            <person name="Worley K.C."/>
            <person name="Muzny D.M."/>
            <person name="Gibbs R."/>
        </authorList>
    </citation>
    <scope>NUCLEOTIDE SEQUENCE</scope>
    <source>
        <strain evidence="10">Brora</strain>
    </source>
</reference>
<protein>
    <recommendedName>
        <fullName evidence="7">Amino acid transporter</fullName>
    </recommendedName>
</protein>
<dbReference type="GO" id="GO:0015501">
    <property type="term" value="F:glutamate:sodium symporter activity"/>
    <property type="evidence" value="ECO:0007669"/>
    <property type="project" value="TreeGrafter"/>
</dbReference>
<feature type="region of interest" description="Disordered" evidence="8">
    <location>
        <begin position="1"/>
        <end position="20"/>
    </location>
</feature>
<dbReference type="PRINTS" id="PR00173">
    <property type="entry name" value="EDTRNSPORT"/>
</dbReference>
<keyword evidence="5 7" id="KW-1133">Transmembrane helix</keyword>
<evidence type="ECO:0000256" key="4">
    <source>
        <dbReference type="ARBA" id="ARBA00022692"/>
    </source>
</evidence>
<evidence type="ECO:0000256" key="5">
    <source>
        <dbReference type="ARBA" id="ARBA00022989"/>
    </source>
</evidence>
<dbReference type="EMBL" id="JH431734">
    <property type="status" value="NOT_ANNOTATED_CDS"/>
    <property type="molecule type" value="Genomic_DNA"/>
</dbReference>
<dbReference type="GO" id="GO:0015175">
    <property type="term" value="F:neutral L-amino acid transmembrane transporter activity"/>
    <property type="evidence" value="ECO:0007669"/>
    <property type="project" value="TreeGrafter"/>
</dbReference>
<dbReference type="PANTHER" id="PTHR11958:SF63">
    <property type="entry name" value="AMINO ACID TRANSPORTER"/>
    <property type="match status" value="1"/>
</dbReference>
<evidence type="ECO:0000313" key="9">
    <source>
        <dbReference type="EnsemblMetazoa" id="SMAR007005-PA"/>
    </source>
</evidence>
<dbReference type="STRING" id="126957.T1J0G0"/>
<evidence type="ECO:0000256" key="2">
    <source>
        <dbReference type="ARBA" id="ARBA00006148"/>
    </source>
</evidence>
<dbReference type="SUPFAM" id="SSF118215">
    <property type="entry name" value="Proton glutamate symport protein"/>
    <property type="match status" value="1"/>
</dbReference>
<keyword evidence="3 7" id="KW-0813">Transport</keyword>
<feature type="transmembrane region" description="Helical" evidence="7">
    <location>
        <begin position="29"/>
        <end position="48"/>
    </location>
</feature>
<evidence type="ECO:0000256" key="1">
    <source>
        <dbReference type="ARBA" id="ARBA00004141"/>
    </source>
</evidence>
<feature type="transmembrane region" description="Helical" evidence="7">
    <location>
        <begin position="188"/>
        <end position="206"/>
    </location>
</feature>
<dbReference type="InterPro" id="IPR050746">
    <property type="entry name" value="DAACS"/>
</dbReference>
<evidence type="ECO:0000256" key="3">
    <source>
        <dbReference type="ARBA" id="ARBA00022448"/>
    </source>
</evidence>
<comment type="caution">
    <text evidence="7">Lacks conserved residue(s) required for the propagation of feature annotation.</text>
</comment>
<proteinExistence type="inferred from homology"/>
<reference evidence="9" key="2">
    <citation type="submission" date="2015-02" db="UniProtKB">
        <authorList>
            <consortium name="EnsemblMetazoa"/>
        </authorList>
    </citation>
    <scope>IDENTIFICATION</scope>
</reference>
<sequence length="356" mass="39266">MTEPSTPKDGSKPTSKQTSKQASTLSIKWLPKIMSLAALMGIVIGSLMRLRPQPYTQREVMYASMLSQWLNSSLRSIFVPLLISNVFLTLSQLNFKTCIRISRRAFLFFLCSNMSGVLIGIVVGLSLKPGNKARDPKFIPRKTNATIAENLMYSVINTSQTPESDRAQTDLRTLAKQAIYDLVPSTNFSGLLFLILHSVPITMTFLQNSIVDNRIVTLVIPFGAGYHRPSTAVFYAVAPIFLVQASGKDLGFVDTLNLYGLSLLCTFGESGFPGASTVFVQNTAHYIGSDPSALDLILPVNDVINLVGTVCNVLSDCICAHAVHENTYQELQNYDRMKMRGRMQLRTSLASLIRPQ</sequence>
<organism evidence="9 10">
    <name type="scientific">Strigamia maritima</name>
    <name type="common">European centipede</name>
    <name type="synonym">Geophilus maritimus</name>
    <dbReference type="NCBI Taxonomy" id="126957"/>
    <lineage>
        <taxon>Eukaryota</taxon>
        <taxon>Metazoa</taxon>
        <taxon>Ecdysozoa</taxon>
        <taxon>Arthropoda</taxon>
        <taxon>Myriapoda</taxon>
        <taxon>Chilopoda</taxon>
        <taxon>Pleurostigmophora</taxon>
        <taxon>Geophilomorpha</taxon>
        <taxon>Linotaeniidae</taxon>
        <taxon>Strigamia</taxon>
    </lineage>
</organism>
<dbReference type="InterPro" id="IPR001991">
    <property type="entry name" value="Na-dicarboxylate_symporter"/>
</dbReference>
<dbReference type="Gene3D" id="1.10.3860.10">
    <property type="entry name" value="Sodium:dicarboxylate symporter"/>
    <property type="match status" value="2"/>
</dbReference>
<dbReference type="PhylomeDB" id="T1J0G0"/>
<dbReference type="AlphaFoldDB" id="T1J0G0"/>
<dbReference type="EnsemblMetazoa" id="SMAR007005-RA">
    <property type="protein sequence ID" value="SMAR007005-PA"/>
    <property type="gene ID" value="SMAR007005"/>
</dbReference>
<dbReference type="InterPro" id="IPR036458">
    <property type="entry name" value="Na:dicarbo_symporter_sf"/>
</dbReference>
<comment type="similarity">
    <text evidence="2 7">Belongs to the dicarboxylate/amino acid:cation symporter (DAACS) (TC 2.A.23) family.</text>
</comment>
<dbReference type="Pfam" id="PF00375">
    <property type="entry name" value="SDF"/>
    <property type="match status" value="2"/>
</dbReference>
<dbReference type="Proteomes" id="UP000014500">
    <property type="component" value="Unassembled WGS sequence"/>
</dbReference>
<name>T1J0G0_STRMM</name>
<accession>T1J0G0</accession>
<keyword evidence="10" id="KW-1185">Reference proteome</keyword>
<comment type="subcellular location">
    <subcellularLocation>
        <location evidence="1 7">Membrane</location>
        <topology evidence="1 7">Multi-pass membrane protein</topology>
    </subcellularLocation>
</comment>
<evidence type="ECO:0000256" key="6">
    <source>
        <dbReference type="ARBA" id="ARBA00023136"/>
    </source>
</evidence>
<evidence type="ECO:0000256" key="7">
    <source>
        <dbReference type="RuleBase" id="RU361216"/>
    </source>
</evidence>
<keyword evidence="4 7" id="KW-0812">Transmembrane</keyword>
<evidence type="ECO:0000256" key="8">
    <source>
        <dbReference type="SAM" id="MobiDB-lite"/>
    </source>
</evidence>
<dbReference type="eggNOG" id="KOG3787">
    <property type="taxonomic scope" value="Eukaryota"/>
</dbReference>
<dbReference type="GO" id="GO:0005313">
    <property type="term" value="F:L-glutamate transmembrane transporter activity"/>
    <property type="evidence" value="ECO:0007669"/>
    <property type="project" value="TreeGrafter"/>
</dbReference>
<dbReference type="PANTHER" id="PTHR11958">
    <property type="entry name" value="SODIUM/DICARBOXYLATE SYMPORTER-RELATED"/>
    <property type="match status" value="1"/>
</dbReference>
<dbReference type="HOGENOM" id="CLU_779192_0_0_1"/>
<keyword evidence="6 7" id="KW-0472">Membrane</keyword>
<keyword evidence="7" id="KW-0769">Symport</keyword>
<dbReference type="GO" id="GO:0005886">
    <property type="term" value="C:plasma membrane"/>
    <property type="evidence" value="ECO:0007669"/>
    <property type="project" value="TreeGrafter"/>
</dbReference>
<evidence type="ECO:0000313" key="10">
    <source>
        <dbReference type="Proteomes" id="UP000014500"/>
    </source>
</evidence>